<reference evidence="1 2" key="1">
    <citation type="journal article" date="2020" name="J Geophys Res Biogeosci">
        <title>Magnetotaxis as an Adaptation to Enable Bacterial Shuttling of Microbial Sulfur and Sulfur Cycling Across Aquatic Oxic#Anoxic Interfaces.</title>
        <authorList>
            <person name="Li J."/>
            <person name="Liu P."/>
            <person name="Wang J."/>
            <person name="Roberts A.P."/>
            <person name="Pan Y."/>
        </authorList>
    </citation>
    <scope>NUCLEOTIDE SEQUENCE [LARGE SCALE GENOMIC DNA]</scope>
    <source>
        <strain evidence="1 2">MYR-1_YQ</strain>
    </source>
</reference>
<sequence length="119" mass="13663">MKNKIIQTFIDINPRFAFLVTKENALVIDRFFLNFFGYDSFEEFAAYNAGAFPNAQGTNTPMHNSQDLMAWINAITNGTGQQHIVYIRSKGAEARQPFVVMCKEFAPFNIFLFTFMEGR</sequence>
<dbReference type="EMBL" id="JABXWD010000036">
    <property type="protein sequence ID" value="MBV6340628.1"/>
    <property type="molecule type" value="Genomic_DNA"/>
</dbReference>
<dbReference type="RefSeq" id="WP_218251248.1">
    <property type="nucleotide sequence ID" value="NZ_JABXWD010000036.1"/>
</dbReference>
<gene>
    <name evidence="1" type="ORF">HWQ67_03435</name>
</gene>
<comment type="caution">
    <text evidence="1">The sequence shown here is derived from an EMBL/GenBank/DDBJ whole genome shotgun (WGS) entry which is preliminary data.</text>
</comment>
<evidence type="ECO:0000313" key="1">
    <source>
        <dbReference type="EMBL" id="MBV6340628.1"/>
    </source>
</evidence>
<dbReference type="Proteomes" id="UP001196980">
    <property type="component" value="Unassembled WGS sequence"/>
</dbReference>
<evidence type="ECO:0000313" key="2">
    <source>
        <dbReference type="Proteomes" id="UP001196980"/>
    </source>
</evidence>
<organism evidence="1 2">
    <name type="scientific">Candidatus Magnetobacterium casense</name>
    <dbReference type="NCBI Taxonomy" id="1455061"/>
    <lineage>
        <taxon>Bacteria</taxon>
        <taxon>Pseudomonadati</taxon>
        <taxon>Nitrospirota</taxon>
        <taxon>Thermodesulfovibrionia</taxon>
        <taxon>Thermodesulfovibrionales</taxon>
        <taxon>Candidatus Magnetobacteriaceae</taxon>
        <taxon>Candidatus Magnetobacterium</taxon>
    </lineage>
</organism>
<keyword evidence="2" id="KW-1185">Reference proteome</keyword>
<proteinExistence type="predicted"/>
<name>A0ABS6RWI9_9BACT</name>
<protein>
    <submittedName>
        <fullName evidence="1">Uncharacterized protein</fullName>
    </submittedName>
</protein>
<accession>A0ABS6RWI9</accession>